<gene>
    <name evidence="2" type="ORF">ACFSKQ_06570</name>
</gene>
<dbReference type="Proteomes" id="UP001597371">
    <property type="component" value="Unassembled WGS sequence"/>
</dbReference>
<feature type="region of interest" description="Disordered" evidence="1">
    <location>
        <begin position="1"/>
        <end position="22"/>
    </location>
</feature>
<dbReference type="EMBL" id="JBHUIJ010000006">
    <property type="protein sequence ID" value="MFD2237132.1"/>
    <property type="molecule type" value="Genomic_DNA"/>
</dbReference>
<name>A0ABW5CKF0_9HYPH</name>
<dbReference type="RefSeq" id="WP_377946362.1">
    <property type="nucleotide sequence ID" value="NZ_JBHUIJ010000006.1"/>
</dbReference>
<comment type="caution">
    <text evidence="2">The sequence shown here is derived from an EMBL/GenBank/DDBJ whole genome shotgun (WGS) entry which is preliminary data.</text>
</comment>
<reference evidence="3" key="1">
    <citation type="journal article" date="2019" name="Int. J. Syst. Evol. Microbiol.">
        <title>The Global Catalogue of Microorganisms (GCM) 10K type strain sequencing project: providing services to taxonomists for standard genome sequencing and annotation.</title>
        <authorList>
            <consortium name="The Broad Institute Genomics Platform"/>
            <consortium name="The Broad Institute Genome Sequencing Center for Infectious Disease"/>
            <person name="Wu L."/>
            <person name="Ma J."/>
        </authorList>
    </citation>
    <scope>NUCLEOTIDE SEQUENCE [LARGE SCALE GENOMIC DNA]</scope>
    <source>
        <strain evidence="3">ZS-35-S2</strain>
    </source>
</reference>
<evidence type="ECO:0000313" key="2">
    <source>
        <dbReference type="EMBL" id="MFD2237132.1"/>
    </source>
</evidence>
<keyword evidence="3" id="KW-1185">Reference proteome</keyword>
<accession>A0ABW5CKF0</accession>
<sequence length="88" mass="9557">MPETLTAYMISAPPREDDPEPREGTRMFAVLAPSASEAQELVRKAMGEGEVPLVLHDDAGARAYLALIKLRPGEPLEFSVNAAARIPR</sequence>
<protein>
    <submittedName>
        <fullName evidence="2">Uncharacterized protein</fullName>
    </submittedName>
</protein>
<evidence type="ECO:0000313" key="3">
    <source>
        <dbReference type="Proteomes" id="UP001597371"/>
    </source>
</evidence>
<organism evidence="2 3">
    <name type="scientific">Aureimonas populi</name>
    <dbReference type="NCBI Taxonomy" id="1701758"/>
    <lineage>
        <taxon>Bacteria</taxon>
        <taxon>Pseudomonadati</taxon>
        <taxon>Pseudomonadota</taxon>
        <taxon>Alphaproteobacteria</taxon>
        <taxon>Hyphomicrobiales</taxon>
        <taxon>Aurantimonadaceae</taxon>
        <taxon>Aureimonas</taxon>
    </lineage>
</organism>
<evidence type="ECO:0000256" key="1">
    <source>
        <dbReference type="SAM" id="MobiDB-lite"/>
    </source>
</evidence>
<proteinExistence type="predicted"/>